<dbReference type="InterPro" id="IPR001155">
    <property type="entry name" value="OxRdtase_FMN_N"/>
</dbReference>
<dbReference type="AlphaFoldDB" id="A0A0A1P2U2"/>
<dbReference type="SUPFAM" id="SSF51395">
    <property type="entry name" value="FMN-linked oxidoreductases"/>
    <property type="match status" value="1"/>
</dbReference>
<dbReference type="PANTHER" id="PTHR43303">
    <property type="entry name" value="NADPH DEHYDROGENASE C23G7.10C-RELATED"/>
    <property type="match status" value="1"/>
</dbReference>
<protein>
    <submittedName>
        <fullName evidence="7">FMN-linked oxidoreductase</fullName>
    </submittedName>
</protein>
<sequence length="388" mass="43402">MPSIVVEPYATNPHNGKAKDGQRPKLFSPIKDKSVTYHNRIVVPPMCMYSAKDGFFNDFHVAHYGSYAIRGPGMIIIEATAVEPRGRISPHDAGLWSDDHIAPLKRIVDVIKSQGSVPSIQIAHAGRKANMSSLWHGYKLVPESEGGWPNDVVGPSDVPFDEHHGKPHALTIPEMQEIKQKWVDAAIRADKAGIEVLEIHDAHGYLLHNFLSGYSNKRTDIYGGSLENRMRYPLEVIEAVRKVWPEHKPLWVRISATDFKSLDPEAHDEDGWDLHQSIEYVKALKDIGVDVIDVSAGGNRPDAEYPRNALYQVPFAEAIKRATGIAVGAVGKITEPKDAEAILQEDKADYILVGREHLRDTAWVNRAARELGVKTTWINQYERAQREL</sequence>
<evidence type="ECO:0000256" key="2">
    <source>
        <dbReference type="ARBA" id="ARBA00022630"/>
    </source>
</evidence>
<keyword evidence="4" id="KW-0521">NADP</keyword>
<keyword evidence="2" id="KW-0285">Flavoprotein</keyword>
<keyword evidence="3" id="KW-0288">FMN</keyword>
<dbReference type="Gene3D" id="3.20.20.70">
    <property type="entry name" value="Aldolase class I"/>
    <property type="match status" value="1"/>
</dbReference>
<dbReference type="GO" id="GO:0003959">
    <property type="term" value="F:NADPH dehydrogenase activity"/>
    <property type="evidence" value="ECO:0007669"/>
    <property type="project" value="InterPro"/>
</dbReference>
<dbReference type="InterPro" id="IPR013785">
    <property type="entry name" value="Aldolase_TIM"/>
</dbReference>
<organism evidence="7 8">
    <name type="scientific">Rhizopus microsporus</name>
    <dbReference type="NCBI Taxonomy" id="58291"/>
    <lineage>
        <taxon>Eukaryota</taxon>
        <taxon>Fungi</taxon>
        <taxon>Fungi incertae sedis</taxon>
        <taxon>Mucoromycota</taxon>
        <taxon>Mucoromycotina</taxon>
        <taxon>Mucoromycetes</taxon>
        <taxon>Mucorales</taxon>
        <taxon>Mucorineae</taxon>
        <taxon>Rhizopodaceae</taxon>
        <taxon>Rhizopus</taxon>
    </lineage>
</organism>
<feature type="domain" description="NADH:flavin oxidoreductase/NADH oxidase N-terminal" evidence="6">
    <location>
        <begin position="25"/>
        <end position="371"/>
    </location>
</feature>
<dbReference type="CDD" id="cd02932">
    <property type="entry name" value="OYE_YqiM_FMN"/>
    <property type="match status" value="1"/>
</dbReference>
<evidence type="ECO:0000313" key="8">
    <source>
        <dbReference type="Proteomes" id="UP000242381"/>
    </source>
</evidence>
<dbReference type="GO" id="GO:0050661">
    <property type="term" value="F:NADP binding"/>
    <property type="evidence" value="ECO:0007669"/>
    <property type="project" value="InterPro"/>
</dbReference>
<dbReference type="GO" id="GO:0010181">
    <property type="term" value="F:FMN binding"/>
    <property type="evidence" value="ECO:0007669"/>
    <property type="project" value="InterPro"/>
</dbReference>
<evidence type="ECO:0000256" key="5">
    <source>
        <dbReference type="ARBA" id="ARBA00023002"/>
    </source>
</evidence>
<comment type="cofactor">
    <cofactor evidence="1">
        <name>FMN</name>
        <dbReference type="ChEBI" id="CHEBI:58210"/>
    </cofactor>
</comment>
<name>A0A0A1P2U2_RHIZD</name>
<proteinExistence type="predicted"/>
<dbReference type="Proteomes" id="UP000242381">
    <property type="component" value="Unassembled WGS sequence"/>
</dbReference>
<dbReference type="Pfam" id="PF00724">
    <property type="entry name" value="Oxidored_FMN"/>
    <property type="match status" value="1"/>
</dbReference>
<dbReference type="VEuPathDB" id="FungiDB:BCV72DRAFT_278916"/>
<dbReference type="PANTHER" id="PTHR43303:SF4">
    <property type="entry name" value="NADPH DEHYDROGENASE C23G7.10C-RELATED"/>
    <property type="match status" value="1"/>
</dbReference>
<gene>
    <name evidence="7" type="ORF">BCV71DRAFT_228303</name>
</gene>
<evidence type="ECO:0000256" key="1">
    <source>
        <dbReference type="ARBA" id="ARBA00001917"/>
    </source>
</evidence>
<dbReference type="OMA" id="GYWPPRA"/>
<accession>A0A0A1P2U2</accession>
<keyword evidence="5" id="KW-0560">Oxidoreductase</keyword>
<evidence type="ECO:0000313" key="7">
    <source>
        <dbReference type="EMBL" id="ORE16060.1"/>
    </source>
</evidence>
<evidence type="ECO:0000259" key="6">
    <source>
        <dbReference type="Pfam" id="PF00724"/>
    </source>
</evidence>
<evidence type="ECO:0000256" key="3">
    <source>
        <dbReference type="ARBA" id="ARBA00022643"/>
    </source>
</evidence>
<dbReference type="InterPro" id="IPR044152">
    <property type="entry name" value="YqjM-like"/>
</dbReference>
<reference evidence="7 8" key="1">
    <citation type="journal article" date="2016" name="Proc. Natl. Acad. Sci. U.S.A.">
        <title>Lipid metabolic changes in an early divergent fungus govern the establishment of a mutualistic symbiosis with endobacteria.</title>
        <authorList>
            <person name="Lastovetsky O.A."/>
            <person name="Gaspar M.L."/>
            <person name="Mondo S.J."/>
            <person name="LaButti K.M."/>
            <person name="Sandor L."/>
            <person name="Grigoriev I.V."/>
            <person name="Henry S.A."/>
            <person name="Pawlowska T.E."/>
        </authorList>
    </citation>
    <scope>NUCLEOTIDE SEQUENCE [LARGE SCALE GENOMIC DNA]</scope>
    <source>
        <strain evidence="7 8">ATCC 11559</strain>
    </source>
</reference>
<dbReference type="EMBL" id="KV921398">
    <property type="protein sequence ID" value="ORE16060.1"/>
    <property type="molecule type" value="Genomic_DNA"/>
</dbReference>
<evidence type="ECO:0000256" key="4">
    <source>
        <dbReference type="ARBA" id="ARBA00022857"/>
    </source>
</evidence>